<dbReference type="Proteomes" id="UP000229340">
    <property type="component" value="Plasmid pNP7-1"/>
</dbReference>
<dbReference type="RefSeq" id="WP_100270946.1">
    <property type="nucleotide sequence ID" value="NZ_CP024444.1"/>
</dbReference>
<gene>
    <name evidence="1" type="ORF">NP7_09385</name>
</gene>
<accession>A0A2D2LX19</accession>
<reference evidence="2" key="1">
    <citation type="submission" date="2017-10" db="EMBL/GenBank/DDBJ databases">
        <title>Complete genome sequence of Moraxella osloensis NP7 isolated from human skin.</title>
        <authorList>
            <person name="Lee K."/>
            <person name="Lim J.Y."/>
            <person name="Hwang I."/>
        </authorList>
    </citation>
    <scope>NUCLEOTIDE SEQUENCE [LARGE SCALE GENOMIC DNA]</scope>
    <source>
        <strain evidence="2">NP7</strain>
        <plasmid evidence="2">pnp7-1</plasmid>
    </source>
</reference>
<evidence type="ECO:0000313" key="2">
    <source>
        <dbReference type="Proteomes" id="UP000229340"/>
    </source>
</evidence>
<geneLocation type="plasmid" evidence="2">
    <name>pnp7-1</name>
</geneLocation>
<organism evidence="1 2">
    <name type="scientific">Faucicola osloensis</name>
    <name type="common">Moraxella osloensis</name>
    <dbReference type="NCBI Taxonomy" id="34062"/>
    <lineage>
        <taxon>Bacteria</taxon>
        <taxon>Pseudomonadati</taxon>
        <taxon>Pseudomonadota</taxon>
        <taxon>Gammaproteobacteria</taxon>
        <taxon>Moraxellales</taxon>
        <taxon>Moraxellaceae</taxon>
        <taxon>Faucicola</taxon>
    </lineage>
</organism>
<dbReference type="AlphaFoldDB" id="A0A2D2LX19"/>
<name>A0A2D2LX19_FAUOS</name>
<sequence length="81" mass="9364">MPATIESSNPVVDDGVEYFENGCLCYLSGKISKGDSFEYYYDNCTCTRHPESANRLCWDKDKHARQAALEIIKKQHSHWFD</sequence>
<protein>
    <submittedName>
        <fullName evidence="1">Uncharacterized protein</fullName>
    </submittedName>
</protein>
<dbReference type="EMBL" id="CP024444">
    <property type="protein sequence ID" value="ATR79574.1"/>
    <property type="molecule type" value="Genomic_DNA"/>
</dbReference>
<keyword evidence="1" id="KW-0614">Plasmid</keyword>
<proteinExistence type="predicted"/>
<evidence type="ECO:0000313" key="1">
    <source>
        <dbReference type="EMBL" id="ATR79574.1"/>
    </source>
</evidence>